<evidence type="ECO:0000313" key="3">
    <source>
        <dbReference type="EMBL" id="EKF30692.1"/>
    </source>
</evidence>
<reference evidence="3 4" key="1">
    <citation type="journal article" date="2012" name="BMC Genomics">
        <title>Comparative genomic analysis of human infective Trypanosoma cruzi lineages with the bat-restricted subspecies T. cruzi marinkellei.</title>
        <authorList>
            <person name="Franzen O."/>
            <person name="Talavera-Lopez C."/>
            <person name="Ochaya S."/>
            <person name="Butler C.E."/>
            <person name="Messenger L.A."/>
            <person name="Lewis M.D."/>
            <person name="Llewellyn M.S."/>
            <person name="Marinkelle C.J."/>
            <person name="Tyler K.M."/>
            <person name="Miles M.A."/>
            <person name="Andersson B."/>
        </authorList>
    </citation>
    <scope>NUCLEOTIDE SEQUENCE [LARGE SCALE GENOMIC DNA]</scope>
    <source>
        <strain evidence="3 4">B7</strain>
    </source>
</reference>
<organism evidence="3 4">
    <name type="scientific">Trypanosoma cruzi marinkellei</name>
    <dbReference type="NCBI Taxonomy" id="85056"/>
    <lineage>
        <taxon>Eukaryota</taxon>
        <taxon>Discoba</taxon>
        <taxon>Euglenozoa</taxon>
        <taxon>Kinetoplastea</taxon>
        <taxon>Metakinetoplastina</taxon>
        <taxon>Trypanosomatida</taxon>
        <taxon>Trypanosomatidae</taxon>
        <taxon>Trypanosoma</taxon>
        <taxon>Schizotrypanum</taxon>
    </lineage>
</organism>
<comment type="caution">
    <text evidence="3">The sequence shown here is derived from an EMBL/GenBank/DDBJ whole genome shotgun (WGS) entry which is preliminary data.</text>
</comment>
<dbReference type="Gene3D" id="2.60.120.200">
    <property type="match status" value="1"/>
</dbReference>
<dbReference type="Pfam" id="PF22925">
    <property type="entry name" value="TS_C"/>
    <property type="match status" value="1"/>
</dbReference>
<dbReference type="InterPro" id="IPR013320">
    <property type="entry name" value="ConA-like_dom_sf"/>
</dbReference>
<dbReference type="InterPro" id="IPR055239">
    <property type="entry name" value="TS_C"/>
</dbReference>
<name>K2NPB2_TRYCR</name>
<feature type="compositionally biased region" description="Polar residues" evidence="1">
    <location>
        <begin position="290"/>
        <end position="299"/>
    </location>
</feature>
<dbReference type="AlphaFoldDB" id="K2NPB2"/>
<evidence type="ECO:0000259" key="2">
    <source>
        <dbReference type="Pfam" id="PF22925"/>
    </source>
</evidence>
<dbReference type="Proteomes" id="UP000007350">
    <property type="component" value="Unassembled WGS sequence"/>
</dbReference>
<dbReference type="SUPFAM" id="SSF49899">
    <property type="entry name" value="Concanavalin A-like lectins/glucanases"/>
    <property type="match status" value="1"/>
</dbReference>
<feature type="region of interest" description="Disordered" evidence="1">
    <location>
        <begin position="226"/>
        <end position="306"/>
    </location>
</feature>
<protein>
    <submittedName>
        <fullName evidence="3">Trans-sialidase, putative</fullName>
    </submittedName>
</protein>
<gene>
    <name evidence="3" type="ORF">MOQ_005490</name>
</gene>
<accession>K2NPB2</accession>
<evidence type="ECO:0000313" key="4">
    <source>
        <dbReference type="Proteomes" id="UP000007350"/>
    </source>
</evidence>
<proteinExistence type="predicted"/>
<feature type="compositionally biased region" description="Basic and acidic residues" evidence="1">
    <location>
        <begin position="234"/>
        <end position="249"/>
    </location>
</feature>
<sequence>MEGRAPLRERHRSWDGDRHGEGCDVSKIMGGVACWQKMGQNVPYYFANNKFTLVATVFIHEEPGASSSPISLMSVKMNDAQGTVLFGLLCTHDGKLSPVFDNTKAVDPSNKEWKPKTTYEMALHLDFNTASVHVDGEEIIARQINAELFTFHRISHFYIGGNGKDQSAEDSHVTVTDVLLYNRIISSVDLKKLKVTAGATPQPAAALKDTEPSNLPVMSEVPLITSEATPLTDSGREHVAGDSKDEVNERNTTGDNTPALENDVAGSGLVAEGGADGLSQRNASGHEKPITQSNRSVSESGGGPDDRLALLNDAKLILRDLSGDSTARVCVSRLLIPLGLCGVVAVL</sequence>
<dbReference type="EMBL" id="AHKC01011841">
    <property type="protein sequence ID" value="EKF30692.1"/>
    <property type="molecule type" value="Genomic_DNA"/>
</dbReference>
<feature type="domain" description="Trans-sialidase C-terminal" evidence="2">
    <location>
        <begin position="36"/>
        <end position="186"/>
    </location>
</feature>
<evidence type="ECO:0000256" key="1">
    <source>
        <dbReference type="SAM" id="MobiDB-lite"/>
    </source>
</evidence>
<keyword evidence="4" id="KW-1185">Reference proteome</keyword>